<comment type="caution">
    <text evidence="1">The sequence shown here is derived from an EMBL/GenBank/DDBJ whole genome shotgun (WGS) entry which is preliminary data.</text>
</comment>
<dbReference type="EMBL" id="QRHG01000006">
    <property type="protein sequence ID" value="RHF62345.1"/>
    <property type="molecule type" value="Genomic_DNA"/>
</dbReference>
<dbReference type="AlphaFoldDB" id="A0A414P815"/>
<protein>
    <submittedName>
        <fullName evidence="1">Uncharacterized protein</fullName>
    </submittedName>
</protein>
<evidence type="ECO:0000313" key="1">
    <source>
        <dbReference type="EMBL" id="RHF62345.1"/>
    </source>
</evidence>
<dbReference type="RefSeq" id="WP_118212595.1">
    <property type="nucleotide sequence ID" value="NZ_JAQEAN010000008.1"/>
</dbReference>
<reference evidence="1 2" key="1">
    <citation type="submission" date="2018-08" db="EMBL/GenBank/DDBJ databases">
        <title>A genome reference for cultivated species of the human gut microbiota.</title>
        <authorList>
            <person name="Zou Y."/>
            <person name="Xue W."/>
            <person name="Luo G."/>
        </authorList>
    </citation>
    <scope>NUCLEOTIDE SEQUENCE [LARGE SCALE GENOMIC DNA]</scope>
    <source>
        <strain evidence="1 2">AM25-1LB</strain>
    </source>
</reference>
<proteinExistence type="predicted"/>
<evidence type="ECO:0000313" key="2">
    <source>
        <dbReference type="Proteomes" id="UP000284902"/>
    </source>
</evidence>
<accession>A0A414P815</accession>
<name>A0A414P815_9FIRM</name>
<dbReference type="Proteomes" id="UP000284902">
    <property type="component" value="Unassembled WGS sequence"/>
</dbReference>
<gene>
    <name evidence="1" type="ORF">DW672_03645</name>
</gene>
<organism evidence="1 2">
    <name type="scientific">[Ruminococcus] lactaris</name>
    <dbReference type="NCBI Taxonomy" id="46228"/>
    <lineage>
        <taxon>Bacteria</taxon>
        <taxon>Bacillati</taxon>
        <taxon>Bacillota</taxon>
        <taxon>Clostridia</taxon>
        <taxon>Lachnospirales</taxon>
        <taxon>Lachnospiraceae</taxon>
        <taxon>Mediterraneibacter</taxon>
    </lineage>
</organism>
<sequence>MKRLFATLNIRVGYMDNIKTDKPIGIAIKDPCYKDGEKWDIAHLSFEEIRELRDLLDAVIKEQEG</sequence>